<feature type="chain" id="PRO_5040749163" description="HAF family extracellular repeat protein" evidence="1">
    <location>
        <begin position="30"/>
        <end position="328"/>
    </location>
</feature>
<proteinExistence type="predicted"/>
<dbReference type="Proteomes" id="UP001141259">
    <property type="component" value="Unassembled WGS sequence"/>
</dbReference>
<sequence>MLQQHLRRLVAAVALGTALVSVPTGQAGAAACTWQKTLWDLPAGAALGEVVGYDGSRYAVGVTGPKSVLGTLYNRRGTLWDDGKVVLRVEGEIPHLRDVNAAGLVVGDTVVNDRFVAVTIGHDGRTTALPANPAWTGYSAWEVNNAGDVVGWATKDSKTILVVWPANAPGTYREVPTPTFYANTIVDLDEQGRVVVQTGPGGGYVVTAGQWHQLAAGSPDGSGTPYAIRDGRVVGGVNDASYAAAEWDAQGSLVRTIHDGAVLVRSVGGAGTLAGYAFVGSVQRVVLWRGGVVVAQPIPAAFALTGLSDDERTIVGAEAKRPAHYRCS</sequence>
<evidence type="ECO:0008006" key="4">
    <source>
        <dbReference type="Google" id="ProtNLM"/>
    </source>
</evidence>
<evidence type="ECO:0000313" key="3">
    <source>
        <dbReference type="Proteomes" id="UP001141259"/>
    </source>
</evidence>
<feature type="signal peptide" evidence="1">
    <location>
        <begin position="1"/>
        <end position="29"/>
    </location>
</feature>
<organism evidence="2 3">
    <name type="scientific">Umezawaea endophytica</name>
    <dbReference type="NCBI Taxonomy" id="1654476"/>
    <lineage>
        <taxon>Bacteria</taxon>
        <taxon>Bacillati</taxon>
        <taxon>Actinomycetota</taxon>
        <taxon>Actinomycetes</taxon>
        <taxon>Pseudonocardiales</taxon>
        <taxon>Pseudonocardiaceae</taxon>
        <taxon>Umezawaea</taxon>
    </lineage>
</organism>
<name>A0A9X3AEG8_9PSEU</name>
<gene>
    <name evidence="2" type="ORF">NZH93_03340</name>
</gene>
<reference evidence="2" key="1">
    <citation type="submission" date="2022-08" db="EMBL/GenBank/DDBJ databases">
        <authorList>
            <person name="Tistechok S."/>
            <person name="Samborskyy M."/>
            <person name="Roman I."/>
        </authorList>
    </citation>
    <scope>NUCLEOTIDE SEQUENCE</scope>
    <source>
        <strain evidence="2">DSM 103496</strain>
    </source>
</reference>
<evidence type="ECO:0000256" key="1">
    <source>
        <dbReference type="SAM" id="SignalP"/>
    </source>
</evidence>
<dbReference type="AlphaFoldDB" id="A0A9X3AEG8"/>
<dbReference type="RefSeq" id="WP_259621374.1">
    <property type="nucleotide sequence ID" value="NZ_JANYMP010000001.1"/>
</dbReference>
<keyword evidence="1" id="KW-0732">Signal</keyword>
<protein>
    <recommendedName>
        <fullName evidence="4">HAF family extracellular repeat protein</fullName>
    </recommendedName>
</protein>
<accession>A0A9X3AEG8</accession>
<keyword evidence="3" id="KW-1185">Reference proteome</keyword>
<comment type="caution">
    <text evidence="2">The sequence shown here is derived from an EMBL/GenBank/DDBJ whole genome shotgun (WGS) entry which is preliminary data.</text>
</comment>
<evidence type="ECO:0000313" key="2">
    <source>
        <dbReference type="EMBL" id="MCS7475875.1"/>
    </source>
</evidence>
<dbReference type="PROSITE" id="PS51257">
    <property type="entry name" value="PROKAR_LIPOPROTEIN"/>
    <property type="match status" value="1"/>
</dbReference>
<dbReference type="EMBL" id="JANYMP010000001">
    <property type="protein sequence ID" value="MCS7475875.1"/>
    <property type="molecule type" value="Genomic_DNA"/>
</dbReference>